<protein>
    <submittedName>
        <fullName evidence="1">Uncharacterized protein</fullName>
    </submittedName>
</protein>
<keyword evidence="2" id="KW-1185">Reference proteome</keyword>
<proteinExistence type="predicted"/>
<evidence type="ECO:0000313" key="2">
    <source>
        <dbReference type="Proteomes" id="UP000343317"/>
    </source>
</evidence>
<dbReference type="Proteomes" id="UP000343317">
    <property type="component" value="Unassembled WGS sequence"/>
</dbReference>
<organism evidence="1 2">
    <name type="scientific">Pandoraea horticolens</name>
    <dbReference type="NCBI Taxonomy" id="2508298"/>
    <lineage>
        <taxon>Bacteria</taxon>
        <taxon>Pseudomonadati</taxon>
        <taxon>Pseudomonadota</taxon>
        <taxon>Betaproteobacteria</taxon>
        <taxon>Burkholderiales</taxon>
        <taxon>Burkholderiaceae</taxon>
        <taxon>Pandoraea</taxon>
    </lineage>
</organism>
<evidence type="ECO:0000313" key="1">
    <source>
        <dbReference type="EMBL" id="VVE55706.1"/>
    </source>
</evidence>
<dbReference type="AlphaFoldDB" id="A0A5E4Z3L1"/>
<gene>
    <name evidence="1" type="ORF">PHO31112_05023</name>
</gene>
<dbReference type="EMBL" id="CABPSM010000024">
    <property type="protein sequence ID" value="VVE55706.1"/>
    <property type="molecule type" value="Genomic_DNA"/>
</dbReference>
<sequence length="104" mass="11482">MPGHVFARPDPDYTDLKKIGRITIQRDGTHGVAIVVDGFDFEQSGTCRQHNAKAIAWARDVLNTELQALRLIPGGHPWCRSPTCLKTTSTALRRTSSGFRKPPA</sequence>
<accession>A0A5E4Z3L1</accession>
<name>A0A5E4Z3L1_9BURK</name>
<reference evidence="1 2" key="1">
    <citation type="submission" date="2019-08" db="EMBL/GenBank/DDBJ databases">
        <authorList>
            <person name="Peeters C."/>
        </authorList>
    </citation>
    <scope>NUCLEOTIDE SEQUENCE [LARGE SCALE GENOMIC DNA]</scope>
    <source>
        <strain evidence="1 2">LMG 31112</strain>
    </source>
</reference>